<protein>
    <recommendedName>
        <fullName evidence="5">Metallo-beta-lactamase domain-containing protein</fullName>
    </recommendedName>
</protein>
<gene>
    <name evidence="6" type="ORF">METZ01_LOCUS47182</name>
</gene>
<evidence type="ECO:0000256" key="4">
    <source>
        <dbReference type="ARBA" id="ARBA00022833"/>
    </source>
</evidence>
<dbReference type="InterPro" id="IPR036866">
    <property type="entry name" value="RibonucZ/Hydroxyglut_hydro"/>
</dbReference>
<keyword evidence="2" id="KW-0479">Metal-binding</keyword>
<feature type="domain" description="Metallo-beta-lactamase" evidence="5">
    <location>
        <begin position="42"/>
        <end position="240"/>
    </location>
</feature>
<dbReference type="SMART" id="SM00849">
    <property type="entry name" value="Lactamase_B"/>
    <property type="match status" value="1"/>
</dbReference>
<keyword evidence="3" id="KW-0378">Hydrolase</keyword>
<dbReference type="AlphaFoldDB" id="A0A381RTM4"/>
<comment type="similarity">
    <text evidence="1">Belongs to the metallo-beta-lactamase superfamily.</text>
</comment>
<reference evidence="6" key="1">
    <citation type="submission" date="2018-05" db="EMBL/GenBank/DDBJ databases">
        <authorList>
            <person name="Lanie J.A."/>
            <person name="Ng W.-L."/>
            <person name="Kazmierczak K.M."/>
            <person name="Andrzejewski T.M."/>
            <person name="Davidsen T.M."/>
            <person name="Wayne K.J."/>
            <person name="Tettelin H."/>
            <person name="Glass J.I."/>
            <person name="Rusch D."/>
            <person name="Podicherti R."/>
            <person name="Tsui H.-C.T."/>
            <person name="Winkler M.E."/>
        </authorList>
    </citation>
    <scope>NUCLEOTIDE SEQUENCE</scope>
</reference>
<dbReference type="PANTHER" id="PTHR42978">
    <property type="entry name" value="QUORUM-QUENCHING LACTONASE YTNP-RELATED-RELATED"/>
    <property type="match status" value="1"/>
</dbReference>
<evidence type="ECO:0000256" key="3">
    <source>
        <dbReference type="ARBA" id="ARBA00022801"/>
    </source>
</evidence>
<organism evidence="6">
    <name type="scientific">marine metagenome</name>
    <dbReference type="NCBI Taxonomy" id="408172"/>
    <lineage>
        <taxon>unclassified sequences</taxon>
        <taxon>metagenomes</taxon>
        <taxon>ecological metagenomes</taxon>
    </lineage>
</organism>
<dbReference type="GO" id="GO:0016787">
    <property type="term" value="F:hydrolase activity"/>
    <property type="evidence" value="ECO:0007669"/>
    <property type="project" value="UniProtKB-KW"/>
</dbReference>
<dbReference type="GO" id="GO:0046872">
    <property type="term" value="F:metal ion binding"/>
    <property type="evidence" value="ECO:0007669"/>
    <property type="project" value="UniProtKB-KW"/>
</dbReference>
<accession>A0A381RTM4</accession>
<dbReference type="InterPro" id="IPR001279">
    <property type="entry name" value="Metallo-B-lactamas"/>
</dbReference>
<dbReference type="EMBL" id="UINC01002225">
    <property type="protein sequence ID" value="SUZ94328.1"/>
    <property type="molecule type" value="Genomic_DNA"/>
</dbReference>
<sequence length="240" mass="26872">MKLYSIETGNFKLDGGAMFGVVPKPLWEKTNPADSDNRIEMGARSLLIEEGDRLVLIDTGLGNKQSEKFFSVYSRWGELNTAASLAAHGFSKDDVTDVLFTHLHFDHCGGATKRDGEKIVPAFKNAKFWCQKDHWEWATISPNPRERVSFLKDNIDPIKASGQLTLFEGREAGFCKELGFELLLVDGHTEKMVLPKINYKGKTIVFAADLVPTVGHIPIPYLMGYDIRPLVTMKEKALLL</sequence>
<dbReference type="CDD" id="cd16281">
    <property type="entry name" value="metallo-hydrolase-like_MBL-fold"/>
    <property type="match status" value="1"/>
</dbReference>
<proteinExistence type="inferred from homology"/>
<evidence type="ECO:0000313" key="6">
    <source>
        <dbReference type="EMBL" id="SUZ94328.1"/>
    </source>
</evidence>
<evidence type="ECO:0000259" key="5">
    <source>
        <dbReference type="SMART" id="SM00849"/>
    </source>
</evidence>
<dbReference type="Pfam" id="PF00753">
    <property type="entry name" value="Lactamase_B"/>
    <property type="match status" value="1"/>
</dbReference>
<keyword evidence="4" id="KW-0862">Zinc</keyword>
<dbReference type="InterPro" id="IPR051013">
    <property type="entry name" value="MBL_superfamily_lactonases"/>
</dbReference>
<name>A0A381RTM4_9ZZZZ</name>
<feature type="non-terminal residue" evidence="6">
    <location>
        <position position="240"/>
    </location>
</feature>
<dbReference type="Gene3D" id="3.60.15.10">
    <property type="entry name" value="Ribonuclease Z/Hydroxyacylglutathione hydrolase-like"/>
    <property type="match status" value="1"/>
</dbReference>
<dbReference type="PANTHER" id="PTHR42978:SF6">
    <property type="entry name" value="QUORUM-QUENCHING LACTONASE YTNP-RELATED"/>
    <property type="match status" value="1"/>
</dbReference>
<dbReference type="SUPFAM" id="SSF56281">
    <property type="entry name" value="Metallo-hydrolase/oxidoreductase"/>
    <property type="match status" value="1"/>
</dbReference>
<evidence type="ECO:0000256" key="2">
    <source>
        <dbReference type="ARBA" id="ARBA00022723"/>
    </source>
</evidence>
<evidence type="ECO:0000256" key="1">
    <source>
        <dbReference type="ARBA" id="ARBA00007749"/>
    </source>
</evidence>